<dbReference type="InterPro" id="IPR029044">
    <property type="entry name" value="Nucleotide-diphossugar_trans"/>
</dbReference>
<keyword evidence="2" id="KW-0808">Transferase</keyword>
<keyword evidence="2" id="KW-0548">Nucleotidyltransferase</keyword>
<evidence type="ECO:0000313" key="2">
    <source>
        <dbReference type="EMBL" id="MBB6071182.1"/>
    </source>
</evidence>
<gene>
    <name evidence="2" type="ORF">HNQ61_002806</name>
</gene>
<proteinExistence type="predicted"/>
<evidence type="ECO:0000313" key="3">
    <source>
        <dbReference type="Proteomes" id="UP000582837"/>
    </source>
</evidence>
<comment type="caution">
    <text evidence="2">The sequence shown here is derived from an EMBL/GenBank/DDBJ whole genome shotgun (WGS) entry which is preliminary data.</text>
</comment>
<accession>A0A841GZK3</accession>
<organism evidence="2 3">
    <name type="scientific">Longimicrobium terrae</name>
    <dbReference type="NCBI Taxonomy" id="1639882"/>
    <lineage>
        <taxon>Bacteria</taxon>
        <taxon>Pseudomonadati</taxon>
        <taxon>Gemmatimonadota</taxon>
        <taxon>Longimicrobiia</taxon>
        <taxon>Longimicrobiales</taxon>
        <taxon>Longimicrobiaceae</taxon>
        <taxon>Longimicrobium</taxon>
    </lineage>
</organism>
<dbReference type="Proteomes" id="UP000582837">
    <property type="component" value="Unassembled WGS sequence"/>
</dbReference>
<dbReference type="GO" id="GO:0016779">
    <property type="term" value="F:nucleotidyltransferase activity"/>
    <property type="evidence" value="ECO:0007669"/>
    <property type="project" value="UniProtKB-KW"/>
</dbReference>
<dbReference type="InterPro" id="IPR025877">
    <property type="entry name" value="MobA-like_NTP_Trfase"/>
</dbReference>
<protein>
    <submittedName>
        <fullName evidence="2">CTP:molybdopterin cytidylyltransferase MocA</fullName>
    </submittedName>
</protein>
<dbReference type="Pfam" id="PF12804">
    <property type="entry name" value="NTP_transf_3"/>
    <property type="match status" value="1"/>
</dbReference>
<dbReference type="AlphaFoldDB" id="A0A841GZK3"/>
<sequence length="182" mass="19183">MGEPKALLRAGGETFLARAVRALREGGCDHVVVVTGPDSDPHARAVQDEARALGASVAVNPHANSQQADSLRAGLMALPDDAKAAAVSPVDIPDLSPALLRELVRAARRTGAPIALPLHEGKHGHPVLFARRMFAELCAPGLPDGARTVIHAHAAELAEVPVDALAPDLDTPDDLRRWRERA</sequence>
<dbReference type="EMBL" id="JACHIA010000007">
    <property type="protein sequence ID" value="MBB6071182.1"/>
    <property type="molecule type" value="Genomic_DNA"/>
</dbReference>
<feature type="domain" description="MobA-like NTP transferase" evidence="1">
    <location>
        <begin position="1"/>
        <end position="153"/>
    </location>
</feature>
<dbReference type="CDD" id="cd04182">
    <property type="entry name" value="GT_2_like_f"/>
    <property type="match status" value="1"/>
</dbReference>
<evidence type="ECO:0000259" key="1">
    <source>
        <dbReference type="Pfam" id="PF12804"/>
    </source>
</evidence>
<dbReference type="PANTHER" id="PTHR43777:SF1">
    <property type="entry name" value="MOLYBDENUM COFACTOR CYTIDYLYLTRANSFERASE"/>
    <property type="match status" value="1"/>
</dbReference>
<keyword evidence="3" id="KW-1185">Reference proteome</keyword>
<reference evidence="2 3" key="1">
    <citation type="submission" date="2020-08" db="EMBL/GenBank/DDBJ databases">
        <title>Genomic Encyclopedia of Type Strains, Phase IV (KMG-IV): sequencing the most valuable type-strain genomes for metagenomic binning, comparative biology and taxonomic classification.</title>
        <authorList>
            <person name="Goeker M."/>
        </authorList>
    </citation>
    <scope>NUCLEOTIDE SEQUENCE [LARGE SCALE GENOMIC DNA]</scope>
    <source>
        <strain evidence="2 3">DSM 29007</strain>
    </source>
</reference>
<dbReference type="SUPFAM" id="SSF53448">
    <property type="entry name" value="Nucleotide-diphospho-sugar transferases"/>
    <property type="match status" value="1"/>
</dbReference>
<dbReference type="Gene3D" id="3.90.550.10">
    <property type="entry name" value="Spore Coat Polysaccharide Biosynthesis Protein SpsA, Chain A"/>
    <property type="match status" value="1"/>
</dbReference>
<dbReference type="PANTHER" id="PTHR43777">
    <property type="entry name" value="MOLYBDENUM COFACTOR CYTIDYLYLTRANSFERASE"/>
    <property type="match status" value="1"/>
</dbReference>
<name>A0A841GZK3_9BACT</name>